<dbReference type="Proteomes" id="UP000181997">
    <property type="component" value="Unassembled WGS sequence"/>
</dbReference>
<dbReference type="EMBL" id="FMAU01000003">
    <property type="protein sequence ID" value="SCC17502.1"/>
    <property type="molecule type" value="Genomic_DNA"/>
</dbReference>
<dbReference type="PANTHER" id="PTHR23517">
    <property type="entry name" value="RESISTANCE PROTEIN MDTM, PUTATIVE-RELATED-RELATED"/>
    <property type="match status" value="1"/>
</dbReference>
<dbReference type="InterPro" id="IPR020846">
    <property type="entry name" value="MFS_dom"/>
</dbReference>
<dbReference type="PROSITE" id="PS50850">
    <property type="entry name" value="MFS"/>
    <property type="match status" value="1"/>
</dbReference>
<evidence type="ECO:0000256" key="1">
    <source>
        <dbReference type="ARBA" id="ARBA00004651"/>
    </source>
</evidence>
<dbReference type="InterPro" id="IPR036259">
    <property type="entry name" value="MFS_trans_sf"/>
</dbReference>
<name>A0A0V8HHH9_9BACI</name>
<evidence type="ECO:0000256" key="7">
    <source>
        <dbReference type="SAM" id="Phobius"/>
    </source>
</evidence>
<dbReference type="InterPro" id="IPR050171">
    <property type="entry name" value="MFS_Transporters"/>
</dbReference>
<evidence type="ECO:0000256" key="2">
    <source>
        <dbReference type="ARBA" id="ARBA00022448"/>
    </source>
</evidence>
<dbReference type="Pfam" id="PF07690">
    <property type="entry name" value="MFS_1"/>
    <property type="match status" value="2"/>
</dbReference>
<evidence type="ECO:0000313" key="10">
    <source>
        <dbReference type="Proteomes" id="UP000181997"/>
    </source>
</evidence>
<keyword evidence="2" id="KW-0813">Transport</keyword>
<dbReference type="OrthoDB" id="9793283at2"/>
<keyword evidence="4 7" id="KW-0812">Transmembrane</keyword>
<feature type="transmembrane region" description="Helical" evidence="7">
    <location>
        <begin position="99"/>
        <end position="118"/>
    </location>
</feature>
<reference evidence="10" key="1">
    <citation type="submission" date="2016-08" db="EMBL/GenBank/DDBJ databases">
        <authorList>
            <person name="Varghese N."/>
            <person name="Submissions Spin"/>
        </authorList>
    </citation>
    <scope>NUCLEOTIDE SEQUENCE [LARGE SCALE GENOMIC DNA]</scope>
    <source>
        <strain evidence="10">SGD-1123</strain>
    </source>
</reference>
<keyword evidence="6 7" id="KW-0472">Membrane</keyword>
<feature type="transmembrane region" description="Helical" evidence="7">
    <location>
        <begin position="42"/>
        <end position="62"/>
    </location>
</feature>
<accession>A0A0V8HHH9</accession>
<dbReference type="InterPro" id="IPR005829">
    <property type="entry name" value="Sugar_transporter_CS"/>
</dbReference>
<feature type="transmembrane region" description="Helical" evidence="7">
    <location>
        <begin position="139"/>
        <end position="161"/>
    </location>
</feature>
<protein>
    <submittedName>
        <fullName evidence="9">Dipeptide/tripeptide permease</fullName>
    </submittedName>
</protein>
<evidence type="ECO:0000256" key="5">
    <source>
        <dbReference type="ARBA" id="ARBA00022989"/>
    </source>
</evidence>
<proteinExistence type="predicted"/>
<keyword evidence="3" id="KW-1003">Cell membrane</keyword>
<dbReference type="GO" id="GO:0005886">
    <property type="term" value="C:plasma membrane"/>
    <property type="evidence" value="ECO:0007669"/>
    <property type="project" value="UniProtKB-SubCell"/>
</dbReference>
<dbReference type="PANTHER" id="PTHR23517:SF3">
    <property type="entry name" value="INTEGRAL MEMBRANE TRANSPORT PROTEIN"/>
    <property type="match status" value="1"/>
</dbReference>
<feature type="transmembrane region" description="Helical" evidence="7">
    <location>
        <begin position="74"/>
        <end position="93"/>
    </location>
</feature>
<organism evidence="9 10">
    <name type="scientific">[Bacillus] enclensis</name>
    <dbReference type="NCBI Taxonomy" id="1402860"/>
    <lineage>
        <taxon>Bacteria</taxon>
        <taxon>Bacillati</taxon>
        <taxon>Bacillota</taxon>
        <taxon>Bacilli</taxon>
        <taxon>Bacillales</taxon>
        <taxon>Bacillaceae</taxon>
        <taxon>Rossellomorea</taxon>
    </lineage>
</organism>
<evidence type="ECO:0000256" key="4">
    <source>
        <dbReference type="ARBA" id="ARBA00022692"/>
    </source>
</evidence>
<dbReference type="SUPFAM" id="SSF103473">
    <property type="entry name" value="MFS general substrate transporter"/>
    <property type="match status" value="1"/>
</dbReference>
<feature type="transmembrane region" description="Helical" evidence="7">
    <location>
        <begin position="167"/>
        <end position="186"/>
    </location>
</feature>
<dbReference type="PROSITE" id="PS00216">
    <property type="entry name" value="SUGAR_TRANSPORT_1"/>
    <property type="match status" value="1"/>
</dbReference>
<gene>
    <name evidence="9" type="ORF">GA0061094_2901</name>
</gene>
<dbReference type="InterPro" id="IPR011701">
    <property type="entry name" value="MFS"/>
</dbReference>
<feature type="transmembrane region" description="Helical" evidence="7">
    <location>
        <begin position="226"/>
        <end position="252"/>
    </location>
</feature>
<feature type="transmembrane region" description="Helical" evidence="7">
    <location>
        <begin position="276"/>
        <end position="295"/>
    </location>
</feature>
<dbReference type="RefSeq" id="WP_032085623.1">
    <property type="nucleotide sequence ID" value="NZ_FMAU01000003.1"/>
</dbReference>
<dbReference type="GO" id="GO:0022857">
    <property type="term" value="F:transmembrane transporter activity"/>
    <property type="evidence" value="ECO:0007669"/>
    <property type="project" value="InterPro"/>
</dbReference>
<sequence length="429" mass="48289">MRIRDWDRNLKVRLFGEAAINITFWMFFPFLTIYFTEAFGKQTAGLLLVLSQVFAVAANLMGGYCADRFGRKTMMVISAFGQGFAFLIFGLASSPWLDSAMIGFICFSLVGVFGSFYWPASQAMVADVVDEKDRSHVFAVFYTSINIAVVVGPILGGIFYVHYRFELLVAAAIICMGLSFLLYKMTRETAPGDRSKLLVTEGKKKAWYSVMTDQFRDYGVIFKDKTFLLFILAGILVGQTFMQLDLLIPVYIKDVMDKAVLFSIGDWSLTLVSEQIFGLILSENGFFVALLTVVITRWITKFRERNVFILSSVIYAGSILMFGLSSSVWFFIAAMAVFTFAELMTAGIQQSFVSKLAPDHMRGQYFAAASLRFTIARTIAPLSITLSLYAGYNWTFIILSLLALISAGLFYIMFERFEKEEIQLKKAVQ</sequence>
<dbReference type="Gene3D" id="1.20.1250.20">
    <property type="entry name" value="MFS general substrate transporter like domains"/>
    <property type="match status" value="1"/>
</dbReference>
<evidence type="ECO:0000256" key="3">
    <source>
        <dbReference type="ARBA" id="ARBA00022475"/>
    </source>
</evidence>
<dbReference type="AlphaFoldDB" id="A0A0V8HHH9"/>
<feature type="transmembrane region" description="Helical" evidence="7">
    <location>
        <begin position="394"/>
        <end position="414"/>
    </location>
</feature>
<dbReference type="CDD" id="cd17329">
    <property type="entry name" value="MFS_MdtH_MDR_like"/>
    <property type="match status" value="1"/>
</dbReference>
<feature type="transmembrane region" description="Helical" evidence="7">
    <location>
        <begin position="307"/>
        <end position="324"/>
    </location>
</feature>
<feature type="domain" description="Major facilitator superfamily (MFS) profile" evidence="8">
    <location>
        <begin position="1"/>
        <end position="418"/>
    </location>
</feature>
<feature type="transmembrane region" description="Helical" evidence="7">
    <location>
        <begin position="12"/>
        <end position="36"/>
    </location>
</feature>
<evidence type="ECO:0000259" key="8">
    <source>
        <dbReference type="PROSITE" id="PS50850"/>
    </source>
</evidence>
<keyword evidence="10" id="KW-1185">Reference proteome</keyword>
<evidence type="ECO:0000313" key="9">
    <source>
        <dbReference type="EMBL" id="SCC17502.1"/>
    </source>
</evidence>
<keyword evidence="5 7" id="KW-1133">Transmembrane helix</keyword>
<evidence type="ECO:0000256" key="6">
    <source>
        <dbReference type="ARBA" id="ARBA00023136"/>
    </source>
</evidence>
<comment type="subcellular location">
    <subcellularLocation>
        <location evidence="1">Cell membrane</location>
        <topology evidence="1">Multi-pass membrane protein</topology>
    </subcellularLocation>
</comment>